<protein>
    <submittedName>
        <fullName evidence="1">Prenyltransferase</fullName>
    </submittedName>
</protein>
<keyword evidence="1" id="KW-0808">Transferase</keyword>
<dbReference type="InParanoid" id="A0A5R8Q8S9"/>
<evidence type="ECO:0000313" key="1">
    <source>
        <dbReference type="EMBL" id="TLG72122.1"/>
    </source>
</evidence>
<dbReference type="AlphaFoldDB" id="A0A5R8Q8S9"/>
<dbReference type="SUPFAM" id="SSF48239">
    <property type="entry name" value="Terpenoid cyclases/Protein prenyltransferases"/>
    <property type="match status" value="1"/>
</dbReference>
<keyword evidence="2" id="KW-1185">Reference proteome</keyword>
<evidence type="ECO:0000313" key="2">
    <source>
        <dbReference type="Proteomes" id="UP000306912"/>
    </source>
</evidence>
<organism evidence="1 2">
    <name type="scientific">Culicoidibacter larvae</name>
    <dbReference type="NCBI Taxonomy" id="2579976"/>
    <lineage>
        <taxon>Bacteria</taxon>
        <taxon>Bacillati</taxon>
        <taxon>Bacillota</taxon>
        <taxon>Culicoidibacteria</taxon>
        <taxon>Culicoidibacterales</taxon>
        <taxon>Culicoidibacteraceae</taxon>
        <taxon>Culicoidibacter</taxon>
    </lineage>
</organism>
<sequence>MDTHDDIQAILAHRYDRGWDFWTSPDRRIIAGAPFSTLESAGFLLELGMPASDPILQSVSELFFDAWQTDGQFKPYPKGATYPCMTTECARLLCQLGYVNDQRIQKTLSFLLTSQHYDGGWRCNKFYYGHGPETEFSNPLPTLFALDCFRYTENYQNRPELTRAIEFLLSHWDTKRPIGPCHYGIGKLFMQVEYPFRGYNLFQYVYILSFYPAARSDERFKAAFAALKAKTKDEQIIVERVVPKLAKLNFCKKGEPSILATKRYQEILTNLVE</sequence>
<dbReference type="EMBL" id="VBWP01000009">
    <property type="protein sequence ID" value="TLG72122.1"/>
    <property type="molecule type" value="Genomic_DNA"/>
</dbReference>
<dbReference type="GO" id="GO:0016740">
    <property type="term" value="F:transferase activity"/>
    <property type="evidence" value="ECO:0007669"/>
    <property type="project" value="UniProtKB-KW"/>
</dbReference>
<dbReference type="Proteomes" id="UP000306912">
    <property type="component" value="Unassembled WGS sequence"/>
</dbReference>
<dbReference type="RefSeq" id="WP_138191883.1">
    <property type="nucleotide sequence ID" value="NZ_VBWP01000009.1"/>
</dbReference>
<comment type="caution">
    <text evidence="1">The sequence shown here is derived from an EMBL/GenBank/DDBJ whole genome shotgun (WGS) entry which is preliminary data.</text>
</comment>
<dbReference type="Gene3D" id="1.50.10.20">
    <property type="match status" value="1"/>
</dbReference>
<dbReference type="InterPro" id="IPR008930">
    <property type="entry name" value="Terpenoid_cyclase/PrenylTrfase"/>
</dbReference>
<accession>A0A5R8Q8S9</accession>
<reference evidence="1 2" key="1">
    <citation type="submission" date="2019-05" db="EMBL/GenBank/DDBJ databases">
        <title>Culicoidintestinum kansasii gen. nov., sp. nov. from the gastrointestinal tract of the biting midge, Culicoides sonorensis.</title>
        <authorList>
            <person name="Neupane S."/>
            <person name="Ghosh A."/>
            <person name="Gunther S."/>
            <person name="Martin K."/>
            <person name="Zurek L."/>
        </authorList>
    </citation>
    <scope>NUCLEOTIDE SEQUENCE [LARGE SCALE GENOMIC DNA]</scope>
    <source>
        <strain evidence="1 2">CS-1</strain>
    </source>
</reference>
<gene>
    <name evidence="1" type="ORF">FEZ08_09840</name>
</gene>
<name>A0A5R8Q8S9_9FIRM</name>
<dbReference type="OrthoDB" id="9790865at2"/>
<proteinExistence type="predicted"/>